<dbReference type="AlphaFoldDB" id="A0A2A6CKX9"/>
<name>A0A2A6CKX9_PRIPA</name>
<accession>A0A8R1Z4X2</accession>
<evidence type="ECO:0000313" key="2">
    <source>
        <dbReference type="Proteomes" id="UP000005239"/>
    </source>
</evidence>
<keyword evidence="2" id="KW-1185">Reference proteome</keyword>
<gene>
    <name evidence="1" type="primary">WBGene00284046</name>
</gene>
<sequence length="172" mass="19029">MRAINNDVLRLRPLVKAKSSRLLKEVAVCSGIVDTVVFPSKLKANLRTGAPKLRAHYFLCYLKTNEAMMSNPKFRNSPTTCFSIAQGIDVCHWIIVAVVFPLKLKAIRRTDGINGLTATPLNTMSLNVLFFEKGIDEKTNFTKETLGEVLTAGTVIKTTSGMQRIVVTSRIT</sequence>
<proteinExistence type="predicted"/>
<organism evidence="1 2">
    <name type="scientific">Pristionchus pacificus</name>
    <name type="common">Parasitic nematode worm</name>
    <dbReference type="NCBI Taxonomy" id="54126"/>
    <lineage>
        <taxon>Eukaryota</taxon>
        <taxon>Metazoa</taxon>
        <taxon>Ecdysozoa</taxon>
        <taxon>Nematoda</taxon>
        <taxon>Chromadorea</taxon>
        <taxon>Rhabditida</taxon>
        <taxon>Rhabditina</taxon>
        <taxon>Diplogasteromorpha</taxon>
        <taxon>Diplogasteroidea</taxon>
        <taxon>Neodiplogasteridae</taxon>
        <taxon>Pristionchus</taxon>
    </lineage>
</organism>
<dbReference type="Proteomes" id="UP000005239">
    <property type="component" value="Unassembled WGS sequence"/>
</dbReference>
<dbReference type="EnsemblMetazoa" id="PPA45677.1">
    <property type="protein sequence ID" value="PPA45677.1"/>
    <property type="gene ID" value="WBGene00284046"/>
</dbReference>
<protein>
    <submittedName>
        <fullName evidence="1">Uncharacterized protein</fullName>
    </submittedName>
</protein>
<accession>A0A2A6CKX9</accession>
<reference evidence="2" key="1">
    <citation type="journal article" date="2008" name="Nat. Genet.">
        <title>The Pristionchus pacificus genome provides a unique perspective on nematode lifestyle and parasitism.</title>
        <authorList>
            <person name="Dieterich C."/>
            <person name="Clifton S.W."/>
            <person name="Schuster L.N."/>
            <person name="Chinwalla A."/>
            <person name="Delehaunty K."/>
            <person name="Dinkelacker I."/>
            <person name="Fulton L."/>
            <person name="Fulton R."/>
            <person name="Godfrey J."/>
            <person name="Minx P."/>
            <person name="Mitreva M."/>
            <person name="Roeseler W."/>
            <person name="Tian H."/>
            <person name="Witte H."/>
            <person name="Yang S.P."/>
            <person name="Wilson R.K."/>
            <person name="Sommer R.J."/>
        </authorList>
    </citation>
    <scope>NUCLEOTIDE SEQUENCE [LARGE SCALE GENOMIC DNA]</scope>
    <source>
        <strain evidence="2">PS312</strain>
    </source>
</reference>
<reference evidence="1" key="2">
    <citation type="submission" date="2022-06" db="UniProtKB">
        <authorList>
            <consortium name="EnsemblMetazoa"/>
        </authorList>
    </citation>
    <scope>IDENTIFICATION</scope>
    <source>
        <strain evidence="1">PS312</strain>
    </source>
</reference>
<evidence type="ECO:0000313" key="1">
    <source>
        <dbReference type="EnsemblMetazoa" id="PPA45677.1"/>
    </source>
</evidence>